<dbReference type="GeneID" id="111362250"/>
<keyword evidence="2" id="KW-1185">Reference proteome</keyword>
<reference evidence="3" key="1">
    <citation type="submission" date="2025-08" db="UniProtKB">
        <authorList>
            <consortium name="RefSeq"/>
        </authorList>
    </citation>
    <scope>IDENTIFICATION</scope>
    <source>
        <strain evidence="3">Ishihara</strain>
        <tissue evidence="3">Whole body</tissue>
    </source>
</reference>
<dbReference type="Gene3D" id="3.30.60.30">
    <property type="match status" value="2"/>
</dbReference>
<dbReference type="InterPro" id="IPR002350">
    <property type="entry name" value="Kazal_dom"/>
</dbReference>
<evidence type="ECO:0000259" key="1">
    <source>
        <dbReference type="Pfam" id="PF07648"/>
    </source>
</evidence>
<dbReference type="Pfam" id="PF07648">
    <property type="entry name" value="Kazal_2"/>
    <property type="match status" value="2"/>
</dbReference>
<feature type="domain" description="Kazal-like" evidence="1">
    <location>
        <begin position="21"/>
        <end position="66"/>
    </location>
</feature>
<gene>
    <name evidence="3" type="primary">LOC111362250</name>
</gene>
<dbReference type="SUPFAM" id="SSF100895">
    <property type="entry name" value="Kazal-type serine protease inhibitors"/>
    <property type="match status" value="1"/>
</dbReference>
<organism evidence="2 3">
    <name type="scientific">Spodoptera litura</name>
    <name type="common">Asian cotton leafworm</name>
    <dbReference type="NCBI Taxonomy" id="69820"/>
    <lineage>
        <taxon>Eukaryota</taxon>
        <taxon>Metazoa</taxon>
        <taxon>Ecdysozoa</taxon>
        <taxon>Arthropoda</taxon>
        <taxon>Hexapoda</taxon>
        <taxon>Insecta</taxon>
        <taxon>Pterygota</taxon>
        <taxon>Neoptera</taxon>
        <taxon>Endopterygota</taxon>
        <taxon>Lepidoptera</taxon>
        <taxon>Glossata</taxon>
        <taxon>Ditrysia</taxon>
        <taxon>Noctuoidea</taxon>
        <taxon>Noctuidae</taxon>
        <taxon>Amphipyrinae</taxon>
        <taxon>Spodoptera</taxon>
    </lineage>
</organism>
<dbReference type="AlphaFoldDB" id="A0A9J7ESW5"/>
<evidence type="ECO:0000313" key="2">
    <source>
        <dbReference type="Proteomes" id="UP000301870"/>
    </source>
</evidence>
<dbReference type="RefSeq" id="XP_022834600.1">
    <property type="nucleotide sequence ID" value="XM_022978832.1"/>
</dbReference>
<dbReference type="Proteomes" id="UP000301870">
    <property type="component" value="Unplaced"/>
</dbReference>
<protein>
    <submittedName>
        <fullName evidence="3">Uncharacterized protein LOC111362250 isoform X1</fullName>
    </submittedName>
</protein>
<evidence type="ECO:0000313" key="3">
    <source>
        <dbReference type="RefSeq" id="XP_022834600.1"/>
    </source>
</evidence>
<accession>A0A9J7ESW5</accession>
<feature type="domain" description="Kazal-like" evidence="1">
    <location>
        <begin position="211"/>
        <end position="251"/>
    </location>
</feature>
<dbReference type="KEGG" id="sliu:111362250"/>
<name>A0A9J7ESW5_SPOLT</name>
<proteinExistence type="predicted"/>
<sequence>MEHCISTEIEKSIKLVHFVKECPDCSDFPRDQVCGIHPDGEGFRVRTFKNECELEKYNCEVKENFTITDYFICSNNANAEANERDNNKEKFQNMFKKHKDSANETTNDDKLHTMIEENTVNNTNKFKNLMILHGPMSLGANINKSFADFFKLTHSYGIPMQRLKLNFNDTTRRNIIKNLGPLKLFKPRYIIPKEIKEDHWHLPTINTCFHKCPKKCPDVYQPVCGLKGDHSRWPNIFFKNHCFLDAAQCKLFWSTPNDTLADWYEAIKLMSSKDITSEISVVYSLGPEHVPRSD</sequence>
<dbReference type="InterPro" id="IPR036058">
    <property type="entry name" value="Kazal_dom_sf"/>
</dbReference>
<dbReference type="OrthoDB" id="7339438at2759"/>